<evidence type="ECO:0000259" key="1">
    <source>
        <dbReference type="PROSITE" id="PS50181"/>
    </source>
</evidence>
<evidence type="ECO:0000313" key="2">
    <source>
        <dbReference type="EMBL" id="CAD2168823.1"/>
    </source>
</evidence>
<dbReference type="AlphaFoldDB" id="A0A6V7V1R0"/>
<gene>
    <name evidence="2" type="ORF">MENT_LOCUS20175</name>
</gene>
<sequence length="330" mass="38782">MMYSLPTEVQLDILKCLTFDQLFYFKQTNLHFLNLINKYGGELARMKFNALEIIECPQEININEFVKRVPEDFKFNLNGRLINKWKKALSESIQLFSNTFESHRKFVIEMEKLLDGNRPFCCLPALPNIPKNIEEMIILRCWLEKIFNYAFEYVYFNEIVFNPELINLLFDNDKTIPLQFNIQKCCLLAENNKLDDISKFTLNHLIISESLTFNFKQADITEKNINILFKILTNGRQRLPKVCLNSFNSVDLAKLYDLIIQCITTSDCSKMVPVIILNYISSSTFLLNKRSENIKIGTFDCGKIRFSFCNEEWIDNGILRIHVRIMKVEL</sequence>
<reference evidence="2 3" key="1">
    <citation type="submission" date="2020-08" db="EMBL/GenBank/DDBJ databases">
        <authorList>
            <person name="Koutsovoulos G."/>
            <person name="Danchin GJ E."/>
        </authorList>
    </citation>
    <scope>NUCLEOTIDE SEQUENCE [LARGE SCALE GENOMIC DNA]</scope>
</reference>
<proteinExistence type="predicted"/>
<organism evidence="2 3">
    <name type="scientific">Meloidogyne enterolobii</name>
    <name type="common">Root-knot nematode worm</name>
    <name type="synonym">Meloidogyne mayaguensis</name>
    <dbReference type="NCBI Taxonomy" id="390850"/>
    <lineage>
        <taxon>Eukaryota</taxon>
        <taxon>Metazoa</taxon>
        <taxon>Ecdysozoa</taxon>
        <taxon>Nematoda</taxon>
        <taxon>Chromadorea</taxon>
        <taxon>Rhabditida</taxon>
        <taxon>Tylenchina</taxon>
        <taxon>Tylenchomorpha</taxon>
        <taxon>Tylenchoidea</taxon>
        <taxon>Meloidogynidae</taxon>
        <taxon>Meloidogyninae</taxon>
        <taxon>Meloidogyne</taxon>
    </lineage>
</organism>
<dbReference type="EMBL" id="CAJEWN010000145">
    <property type="protein sequence ID" value="CAD2168823.1"/>
    <property type="molecule type" value="Genomic_DNA"/>
</dbReference>
<comment type="caution">
    <text evidence="2">The sequence shown here is derived from an EMBL/GenBank/DDBJ whole genome shotgun (WGS) entry which is preliminary data.</text>
</comment>
<dbReference type="PROSITE" id="PS50181">
    <property type="entry name" value="FBOX"/>
    <property type="match status" value="1"/>
</dbReference>
<name>A0A6V7V1R0_MELEN</name>
<protein>
    <recommendedName>
        <fullName evidence="1">F-box domain-containing protein</fullName>
    </recommendedName>
</protein>
<feature type="domain" description="F-box" evidence="1">
    <location>
        <begin position="1"/>
        <end position="51"/>
    </location>
</feature>
<accession>A0A6V7V1R0</accession>
<evidence type="ECO:0000313" key="3">
    <source>
        <dbReference type="Proteomes" id="UP000580250"/>
    </source>
</evidence>
<dbReference type="Proteomes" id="UP000580250">
    <property type="component" value="Unassembled WGS sequence"/>
</dbReference>
<dbReference type="InterPro" id="IPR001810">
    <property type="entry name" value="F-box_dom"/>
</dbReference>